<organism evidence="3 4">
    <name type="scientific">Klebsormidium nitens</name>
    <name type="common">Green alga</name>
    <name type="synonym">Ulothrix nitens</name>
    <dbReference type="NCBI Taxonomy" id="105231"/>
    <lineage>
        <taxon>Eukaryota</taxon>
        <taxon>Viridiplantae</taxon>
        <taxon>Streptophyta</taxon>
        <taxon>Klebsormidiophyceae</taxon>
        <taxon>Klebsormidiales</taxon>
        <taxon>Klebsormidiaceae</taxon>
        <taxon>Klebsormidium</taxon>
    </lineage>
</organism>
<dbReference type="EMBL" id="DF237285">
    <property type="protein sequence ID" value="GAQ87171.1"/>
    <property type="molecule type" value="Genomic_DNA"/>
</dbReference>
<feature type="region of interest" description="Disordered" evidence="2">
    <location>
        <begin position="503"/>
        <end position="571"/>
    </location>
</feature>
<keyword evidence="1" id="KW-0175">Coiled coil</keyword>
<evidence type="ECO:0000256" key="2">
    <source>
        <dbReference type="SAM" id="MobiDB-lite"/>
    </source>
</evidence>
<keyword evidence="4" id="KW-1185">Reference proteome</keyword>
<feature type="region of interest" description="Disordered" evidence="2">
    <location>
        <begin position="163"/>
        <end position="199"/>
    </location>
</feature>
<feature type="compositionally biased region" description="Low complexity" evidence="2">
    <location>
        <begin position="63"/>
        <end position="75"/>
    </location>
</feature>
<dbReference type="PANTHER" id="PTHR34462:SF1">
    <property type="entry name" value="OS05G0587400 PROTEIN"/>
    <property type="match status" value="1"/>
</dbReference>
<accession>A0A1Y1IDJ0</accession>
<dbReference type="PANTHER" id="PTHR34462">
    <property type="entry name" value="OS05G0587400 PROTEIN"/>
    <property type="match status" value="1"/>
</dbReference>
<dbReference type="AlphaFoldDB" id="A0A1Y1IDJ0"/>
<evidence type="ECO:0000313" key="4">
    <source>
        <dbReference type="Proteomes" id="UP000054558"/>
    </source>
</evidence>
<gene>
    <name evidence="3" type="ORF">KFL_003360035</name>
</gene>
<feature type="compositionally biased region" description="Basic and acidic residues" evidence="2">
    <location>
        <begin position="945"/>
        <end position="956"/>
    </location>
</feature>
<feature type="region of interest" description="Disordered" evidence="2">
    <location>
        <begin position="816"/>
        <end position="885"/>
    </location>
</feature>
<feature type="compositionally biased region" description="Polar residues" evidence="2">
    <location>
        <begin position="164"/>
        <end position="175"/>
    </location>
</feature>
<name>A0A1Y1IDJ0_KLENI</name>
<feature type="compositionally biased region" description="Polar residues" evidence="2">
    <location>
        <begin position="503"/>
        <end position="514"/>
    </location>
</feature>
<feature type="region of interest" description="Disordered" evidence="2">
    <location>
        <begin position="46"/>
        <end position="77"/>
    </location>
</feature>
<evidence type="ECO:0000256" key="1">
    <source>
        <dbReference type="SAM" id="Coils"/>
    </source>
</evidence>
<protein>
    <submittedName>
        <fullName evidence="3">Uncharacterized protein</fullName>
    </submittedName>
</protein>
<feature type="compositionally biased region" description="Basic and acidic residues" evidence="2">
    <location>
        <begin position="406"/>
        <end position="448"/>
    </location>
</feature>
<feature type="coiled-coil region" evidence="1">
    <location>
        <begin position="709"/>
        <end position="736"/>
    </location>
</feature>
<feature type="compositionally biased region" description="Low complexity" evidence="2">
    <location>
        <begin position="915"/>
        <end position="926"/>
    </location>
</feature>
<feature type="region of interest" description="Disordered" evidence="2">
    <location>
        <begin position="401"/>
        <end position="448"/>
    </location>
</feature>
<feature type="compositionally biased region" description="Acidic residues" evidence="2">
    <location>
        <begin position="927"/>
        <end position="944"/>
    </location>
</feature>
<feature type="coiled-coil region" evidence="1">
    <location>
        <begin position="286"/>
        <end position="376"/>
    </location>
</feature>
<sequence>MASTAMNPKGNFRKVGKEKVFSLADESGLHVTNRVREYEFTPLKQSATDPAIPGSSVKVEKQGNAPAGGAKAASGPVSTAGTMRLGIMEHPVAAVSGALALVVLKSLVKGRRQAPKRGPSDASDHAPAGLELATDQPIFDEPPMVKSEPERTPAVVLEEAVATVDTSASPAPTTSRVEDAEECPDPGTPRSIRTVSSTGGASLRSFSVDESQIQRLASLPVDEGQNQRLASHRKEAVLKLRQQLHSRDEMILDMQQQLAAQEHFTRESRTIIMELEQQLKQAVDGGQKLGVENRDLEDEVQKLKEDLEAGHRERGNSVDENKQLRETVADLEAEGDQLEERVVELERARKDLDEERDRLRASVDEQRGALQQVELERDRMAGALRERTEALSEVKARLNSSANGVKEGRTGPLEEEKERLAEELRKAKAESEKRAAQERAATEKVKEVEKELERCQKMLKGKDRLLEGYEKERVHLTAVLQDLENKVEYRTRELEAFQQNVAAATEDVQSSNDSDGPRTMAGASPSRGEEVESKPRGPRNMHLMKSFDNPLSDMSPDVSPTSGGRPMSVSKPARVYANRLVDESVYPSPNGVLENRPRRMSVDEHRSFLKPAADPDISQMHSDMDALARELSDRFRTVTEKKLETGRLVADLQRHNDMIVDLQRKIGKEEELGLGEDDWLNGGVEKEDSGAKQIDGTAQAAILAKKLEQVALQREMDEKLAEIHQEQTEITRLKSRVASLVGKAQGAEKVEPSTVFVQSDVLGAELARKLAFQEQQANEEIAEVQRLSATFQRGSPLFAKAQDELVRKSLSALDVKPGRVPNGQKSANDVHERRNGVPNDHSPFGNGLVKRASGNHVGETVGHDSHAAPKANGGAVAPGYSEIDDHPQDELARLTVEVERELSQDFAKRMHENGNGDMMGSQGSGDMDVEEEGEESVGGEEEVGEERLAEEEHNWGEAELESSLAEMLETTLDDMVRMCTPATSQANTPFPNKRY</sequence>
<reference evidence="3 4" key="1">
    <citation type="journal article" date="2014" name="Nat. Commun.">
        <title>Klebsormidium flaccidum genome reveals primary factors for plant terrestrial adaptation.</title>
        <authorList>
            <person name="Hori K."/>
            <person name="Maruyama F."/>
            <person name="Fujisawa T."/>
            <person name="Togashi T."/>
            <person name="Yamamoto N."/>
            <person name="Seo M."/>
            <person name="Sato S."/>
            <person name="Yamada T."/>
            <person name="Mori H."/>
            <person name="Tajima N."/>
            <person name="Moriyama T."/>
            <person name="Ikeuchi M."/>
            <person name="Watanabe M."/>
            <person name="Wada H."/>
            <person name="Kobayashi K."/>
            <person name="Saito M."/>
            <person name="Masuda T."/>
            <person name="Sasaki-Sekimoto Y."/>
            <person name="Mashiguchi K."/>
            <person name="Awai K."/>
            <person name="Shimojima M."/>
            <person name="Masuda S."/>
            <person name="Iwai M."/>
            <person name="Nobusawa T."/>
            <person name="Narise T."/>
            <person name="Kondo S."/>
            <person name="Saito H."/>
            <person name="Sato R."/>
            <person name="Murakawa M."/>
            <person name="Ihara Y."/>
            <person name="Oshima-Yamada Y."/>
            <person name="Ohtaka K."/>
            <person name="Satoh M."/>
            <person name="Sonobe K."/>
            <person name="Ishii M."/>
            <person name="Ohtani R."/>
            <person name="Kanamori-Sato M."/>
            <person name="Honoki R."/>
            <person name="Miyazaki D."/>
            <person name="Mochizuki H."/>
            <person name="Umetsu J."/>
            <person name="Higashi K."/>
            <person name="Shibata D."/>
            <person name="Kamiya Y."/>
            <person name="Sato N."/>
            <person name="Nakamura Y."/>
            <person name="Tabata S."/>
            <person name="Ida S."/>
            <person name="Kurokawa K."/>
            <person name="Ohta H."/>
        </authorList>
    </citation>
    <scope>NUCLEOTIDE SEQUENCE [LARGE SCALE GENOMIC DNA]</scope>
    <source>
        <strain evidence="3 4">NIES-2285</strain>
    </source>
</reference>
<dbReference type="Proteomes" id="UP000054558">
    <property type="component" value="Unassembled WGS sequence"/>
</dbReference>
<proteinExistence type="predicted"/>
<feature type="region of interest" description="Disordered" evidence="2">
    <location>
        <begin position="911"/>
        <end position="957"/>
    </location>
</feature>
<evidence type="ECO:0000313" key="3">
    <source>
        <dbReference type="EMBL" id="GAQ87171.1"/>
    </source>
</evidence>